<comment type="similarity">
    <text evidence="8">In the N-terminal section; belongs to the long-chain O-acyltransferase family.</text>
</comment>
<feature type="domain" description="O-acyltransferase WSD1 C-terminal" evidence="12">
    <location>
        <begin position="317"/>
        <end position="462"/>
    </location>
</feature>
<reference evidence="13" key="1">
    <citation type="journal article" date="2016" name="Nat. Genet.">
        <title>A high-quality carrot genome assembly provides new insights into carotenoid accumulation and asterid genome evolution.</title>
        <authorList>
            <person name="Iorizzo M."/>
            <person name="Ellison S."/>
            <person name="Senalik D."/>
            <person name="Zeng P."/>
            <person name="Satapoomin P."/>
            <person name="Huang J."/>
            <person name="Bowman M."/>
            <person name="Iovene M."/>
            <person name="Sanseverino W."/>
            <person name="Cavagnaro P."/>
            <person name="Yildiz M."/>
            <person name="Macko-Podgorni A."/>
            <person name="Moranska E."/>
            <person name="Grzebelus E."/>
            <person name="Grzebelus D."/>
            <person name="Ashrafi H."/>
            <person name="Zheng Z."/>
            <person name="Cheng S."/>
            <person name="Spooner D."/>
            <person name="Van Deynze A."/>
            <person name="Simon P."/>
        </authorList>
    </citation>
    <scope>NUCLEOTIDE SEQUENCE</scope>
    <source>
        <tissue evidence="13">Leaf</tissue>
    </source>
</reference>
<dbReference type="InterPro" id="IPR045034">
    <property type="entry name" value="O-acyltransferase_WSD1-like"/>
</dbReference>
<accession>A0AAF0WAL9</accession>
<dbReference type="InterPro" id="IPR004255">
    <property type="entry name" value="O-acyltransferase_WSD1_N"/>
</dbReference>
<dbReference type="PANTHER" id="PTHR31650">
    <property type="entry name" value="O-ACYLTRANSFERASE (WSD1-LIKE) FAMILY PROTEIN"/>
    <property type="match status" value="1"/>
</dbReference>
<evidence type="ECO:0000313" key="13">
    <source>
        <dbReference type="EMBL" id="WOG85301.1"/>
    </source>
</evidence>
<dbReference type="Pfam" id="PF03007">
    <property type="entry name" value="WS_DGAT_cat"/>
    <property type="match status" value="1"/>
</dbReference>
<dbReference type="PANTHER" id="PTHR31650:SF34">
    <property type="entry name" value="O-ACYLTRANSFERASE WSD1-LIKE ISOFORM X1"/>
    <property type="match status" value="1"/>
</dbReference>
<evidence type="ECO:0000256" key="1">
    <source>
        <dbReference type="ARBA" id="ARBA00004162"/>
    </source>
</evidence>
<evidence type="ECO:0000256" key="4">
    <source>
        <dbReference type="ARBA" id="ARBA00005189"/>
    </source>
</evidence>
<evidence type="ECO:0008006" key="15">
    <source>
        <dbReference type="Google" id="ProtNLM"/>
    </source>
</evidence>
<organism evidence="13 14">
    <name type="scientific">Daucus carota subsp. sativus</name>
    <name type="common">Carrot</name>
    <dbReference type="NCBI Taxonomy" id="79200"/>
    <lineage>
        <taxon>Eukaryota</taxon>
        <taxon>Viridiplantae</taxon>
        <taxon>Streptophyta</taxon>
        <taxon>Embryophyta</taxon>
        <taxon>Tracheophyta</taxon>
        <taxon>Spermatophyta</taxon>
        <taxon>Magnoliopsida</taxon>
        <taxon>eudicotyledons</taxon>
        <taxon>Gunneridae</taxon>
        <taxon>Pentapetalae</taxon>
        <taxon>asterids</taxon>
        <taxon>campanulids</taxon>
        <taxon>Apiales</taxon>
        <taxon>Apiaceae</taxon>
        <taxon>Apioideae</taxon>
        <taxon>Scandiceae</taxon>
        <taxon>Daucinae</taxon>
        <taxon>Daucus</taxon>
        <taxon>Daucus sect. Daucus</taxon>
    </lineage>
</organism>
<dbReference type="EMBL" id="CP093343">
    <property type="protein sequence ID" value="WOG85301.1"/>
    <property type="molecule type" value="Genomic_DNA"/>
</dbReference>
<dbReference type="Pfam" id="PF06974">
    <property type="entry name" value="WS_DGAT_C"/>
    <property type="match status" value="1"/>
</dbReference>
<dbReference type="GO" id="GO:0019432">
    <property type="term" value="P:triglyceride biosynthetic process"/>
    <property type="evidence" value="ECO:0007669"/>
    <property type="project" value="TreeGrafter"/>
</dbReference>
<evidence type="ECO:0000256" key="8">
    <source>
        <dbReference type="ARBA" id="ARBA00024360"/>
    </source>
</evidence>
<comment type="pathway">
    <text evidence="3">Glycerolipid metabolism; triacylglycerol biosynthesis.</text>
</comment>
<keyword evidence="14" id="KW-1185">Reference proteome</keyword>
<dbReference type="InterPro" id="IPR009721">
    <property type="entry name" value="O-acyltransferase_WSD1_C"/>
</dbReference>
<evidence type="ECO:0000256" key="5">
    <source>
        <dbReference type="ARBA" id="ARBA00022679"/>
    </source>
</evidence>
<keyword evidence="7" id="KW-0012">Acyltransferase</keyword>
<proteinExistence type="inferred from homology"/>
<dbReference type="GO" id="GO:0004144">
    <property type="term" value="F:diacylglycerol O-acyltransferase activity"/>
    <property type="evidence" value="ECO:0007669"/>
    <property type="project" value="UniProtKB-EC"/>
</dbReference>
<comment type="catalytic activity">
    <reaction evidence="9">
        <text>a long chain fatty alcohol + a fatty acyl-CoA = a long-chain alcohol wax ester + CoA</text>
        <dbReference type="Rhea" id="RHEA:38443"/>
        <dbReference type="ChEBI" id="CHEBI:17135"/>
        <dbReference type="ChEBI" id="CHEBI:57287"/>
        <dbReference type="ChEBI" id="CHEBI:77636"/>
        <dbReference type="ChEBI" id="CHEBI:235323"/>
        <dbReference type="EC" id="2.3.1.75"/>
    </reaction>
</comment>
<feature type="domain" description="O-acyltransferase WSD1-like N-terminal" evidence="11">
    <location>
        <begin position="100"/>
        <end position="264"/>
    </location>
</feature>
<dbReference type="Proteomes" id="UP000077755">
    <property type="component" value="Chromosome 1"/>
</dbReference>
<dbReference type="AlphaFoldDB" id="A0AAF0WAL9"/>
<keyword evidence="5" id="KW-0808">Transferase</keyword>
<sequence>MELEEEMFEPVSPMGQYINSSVLSLTILGVLESEIPLHDLQIFSLLRDVFLPVNSRFSSIMVGDKNGVKKWKKVQVNLKEHVNVPIFPDGMSLDYYDHCLSNYLSKLGMDPLPQNRPPWEVHIFKYPTSDAAGAIIFKLHHALGDGYSLMGALLSCLKRTDNPHIPLTFPSRQSGSSSSKLSKGSGVSSILKLLSGVPSSFANTVMDFGSGLLKSSIIKDVESPIRSGREGVEFQPFTMTTIEFSLDHIKKIKKTLNVTINDVIAGVILLGSRLYMEGENKNSSNFNSNALVLLNTRNLDGYKSVDEMVKPKTTTPWGNNFAFLHVPIPKLITSDLSDPLKFVYETQSTIKRGRSSAGVWLTSVMLEHLRKFKGPEVTSKFIRNTLINSSITITNLVGPQEKMSLSDHPVKGLYFFVVGSPQSAQVTVMSYVGMLRLGIEVEKNFINEYKFKSCIANAFNMISEAAAVP</sequence>
<comment type="pathway">
    <text evidence="4">Lipid metabolism.</text>
</comment>
<comment type="catalytic activity">
    <reaction evidence="10">
        <text>an acyl-CoA + a 1,2-diacyl-sn-glycerol = a triacyl-sn-glycerol + CoA</text>
        <dbReference type="Rhea" id="RHEA:10868"/>
        <dbReference type="ChEBI" id="CHEBI:17815"/>
        <dbReference type="ChEBI" id="CHEBI:57287"/>
        <dbReference type="ChEBI" id="CHEBI:58342"/>
        <dbReference type="ChEBI" id="CHEBI:64615"/>
        <dbReference type="EC" id="2.3.1.20"/>
    </reaction>
</comment>
<protein>
    <recommendedName>
        <fullName evidence="15">Diacylglycerol O-acyltransferase</fullName>
    </recommendedName>
</protein>
<evidence type="ECO:0000259" key="12">
    <source>
        <dbReference type="Pfam" id="PF06974"/>
    </source>
</evidence>
<dbReference type="GO" id="GO:0005886">
    <property type="term" value="C:plasma membrane"/>
    <property type="evidence" value="ECO:0007669"/>
    <property type="project" value="UniProtKB-SubCell"/>
</dbReference>
<keyword evidence="6" id="KW-0256">Endoplasmic reticulum</keyword>
<dbReference type="GO" id="GO:0047196">
    <property type="term" value="F:long-chain-alcohol O-fatty-acyltransferase activity"/>
    <property type="evidence" value="ECO:0007669"/>
    <property type="project" value="UniProtKB-EC"/>
</dbReference>
<gene>
    <name evidence="13" type="ORF">DCAR_0104489</name>
</gene>
<reference evidence="13" key="2">
    <citation type="submission" date="2022-03" db="EMBL/GenBank/DDBJ databases">
        <title>Draft title - Genomic analysis of global carrot germplasm unveils the trajectory of domestication and the origin of high carotenoid orange carrot.</title>
        <authorList>
            <person name="Iorizzo M."/>
            <person name="Ellison S."/>
            <person name="Senalik D."/>
            <person name="Macko-Podgorni A."/>
            <person name="Grzebelus D."/>
            <person name="Bostan H."/>
            <person name="Rolling W."/>
            <person name="Curaba J."/>
            <person name="Simon P."/>
        </authorList>
    </citation>
    <scope>NUCLEOTIDE SEQUENCE</scope>
    <source>
        <tissue evidence="13">Leaf</tissue>
    </source>
</reference>
<comment type="subcellular location">
    <subcellularLocation>
        <location evidence="1">Cell membrane</location>
        <topology evidence="1">Single-pass membrane protein</topology>
    </subcellularLocation>
    <subcellularLocation>
        <location evidence="2">Endoplasmic reticulum membrane</location>
    </subcellularLocation>
</comment>
<evidence type="ECO:0000256" key="7">
    <source>
        <dbReference type="ARBA" id="ARBA00023315"/>
    </source>
</evidence>
<evidence type="ECO:0000256" key="3">
    <source>
        <dbReference type="ARBA" id="ARBA00004771"/>
    </source>
</evidence>
<evidence type="ECO:0000256" key="9">
    <source>
        <dbReference type="ARBA" id="ARBA00047604"/>
    </source>
</evidence>
<evidence type="ECO:0000256" key="10">
    <source>
        <dbReference type="ARBA" id="ARBA00048109"/>
    </source>
</evidence>
<dbReference type="GO" id="GO:0005789">
    <property type="term" value="C:endoplasmic reticulum membrane"/>
    <property type="evidence" value="ECO:0007669"/>
    <property type="project" value="UniProtKB-SubCell"/>
</dbReference>
<evidence type="ECO:0000256" key="2">
    <source>
        <dbReference type="ARBA" id="ARBA00004586"/>
    </source>
</evidence>
<name>A0AAF0WAL9_DAUCS</name>
<evidence type="ECO:0000259" key="11">
    <source>
        <dbReference type="Pfam" id="PF03007"/>
    </source>
</evidence>
<evidence type="ECO:0000256" key="6">
    <source>
        <dbReference type="ARBA" id="ARBA00022824"/>
    </source>
</evidence>
<evidence type="ECO:0000313" key="14">
    <source>
        <dbReference type="Proteomes" id="UP000077755"/>
    </source>
</evidence>